<dbReference type="EMBL" id="CP039347">
    <property type="protein sequence ID" value="QCD86408.1"/>
    <property type="molecule type" value="Genomic_DNA"/>
</dbReference>
<feature type="region of interest" description="Disordered" evidence="1">
    <location>
        <begin position="95"/>
        <end position="144"/>
    </location>
</feature>
<sequence>MAAAGHHSLTWPSTAPPLPPSTAVTAVTAVMAAPFHSSSSTRRFQPPSPSSRRPPLHHHHHHSACRFAHGHHSFVNHAVASATTMPLRLHCKSAASFSDHREPPSHSTLNSSQIANHGEFKTQQRELRRSRQQRTTNARHLAQP</sequence>
<name>A0A4D6LD11_VIGUN</name>
<proteinExistence type="predicted"/>
<feature type="compositionally biased region" description="Polar residues" evidence="1">
    <location>
        <begin position="105"/>
        <end position="115"/>
    </location>
</feature>
<feature type="region of interest" description="Disordered" evidence="1">
    <location>
        <begin position="35"/>
        <end position="64"/>
    </location>
</feature>
<gene>
    <name evidence="2" type="ORF">DEO72_LG3g930</name>
</gene>
<feature type="compositionally biased region" description="Basic residues" evidence="1">
    <location>
        <begin position="54"/>
        <end position="64"/>
    </location>
</feature>
<dbReference type="Proteomes" id="UP000501690">
    <property type="component" value="Linkage Group LG3"/>
</dbReference>
<reference evidence="2 3" key="1">
    <citation type="submission" date="2019-04" db="EMBL/GenBank/DDBJ databases">
        <title>An improved genome assembly and genetic linkage map for asparagus bean, Vigna unguiculata ssp. sesquipedialis.</title>
        <authorList>
            <person name="Xia Q."/>
            <person name="Zhang R."/>
            <person name="Dong Y."/>
        </authorList>
    </citation>
    <scope>NUCLEOTIDE SEQUENCE [LARGE SCALE GENOMIC DNA]</scope>
    <source>
        <tissue evidence="2">Leaf</tissue>
    </source>
</reference>
<feature type="compositionally biased region" description="Basic and acidic residues" evidence="1">
    <location>
        <begin position="118"/>
        <end position="129"/>
    </location>
</feature>
<evidence type="ECO:0000313" key="3">
    <source>
        <dbReference type="Proteomes" id="UP000501690"/>
    </source>
</evidence>
<keyword evidence="3" id="KW-1185">Reference proteome</keyword>
<organism evidence="2 3">
    <name type="scientific">Vigna unguiculata</name>
    <name type="common">Cowpea</name>
    <dbReference type="NCBI Taxonomy" id="3917"/>
    <lineage>
        <taxon>Eukaryota</taxon>
        <taxon>Viridiplantae</taxon>
        <taxon>Streptophyta</taxon>
        <taxon>Embryophyta</taxon>
        <taxon>Tracheophyta</taxon>
        <taxon>Spermatophyta</taxon>
        <taxon>Magnoliopsida</taxon>
        <taxon>eudicotyledons</taxon>
        <taxon>Gunneridae</taxon>
        <taxon>Pentapetalae</taxon>
        <taxon>rosids</taxon>
        <taxon>fabids</taxon>
        <taxon>Fabales</taxon>
        <taxon>Fabaceae</taxon>
        <taxon>Papilionoideae</taxon>
        <taxon>50 kb inversion clade</taxon>
        <taxon>NPAAA clade</taxon>
        <taxon>indigoferoid/millettioid clade</taxon>
        <taxon>Phaseoleae</taxon>
        <taxon>Vigna</taxon>
    </lineage>
</organism>
<protein>
    <submittedName>
        <fullName evidence="2">Uncharacterized protein</fullName>
    </submittedName>
</protein>
<evidence type="ECO:0000256" key="1">
    <source>
        <dbReference type="SAM" id="MobiDB-lite"/>
    </source>
</evidence>
<evidence type="ECO:0000313" key="2">
    <source>
        <dbReference type="EMBL" id="QCD86408.1"/>
    </source>
</evidence>
<dbReference type="AlphaFoldDB" id="A0A4D6LD11"/>
<feature type="compositionally biased region" description="Low complexity" evidence="1">
    <location>
        <begin position="35"/>
        <end position="53"/>
    </location>
</feature>
<accession>A0A4D6LD11</accession>